<dbReference type="Proteomes" id="UP000663829">
    <property type="component" value="Unassembled WGS sequence"/>
</dbReference>
<dbReference type="SUPFAM" id="SSF55166">
    <property type="entry name" value="Hedgehog/DD-peptidase"/>
    <property type="match status" value="1"/>
</dbReference>
<dbReference type="GO" id="GO:0005975">
    <property type="term" value="P:carbohydrate metabolic process"/>
    <property type="evidence" value="ECO:0007669"/>
    <property type="project" value="InterPro"/>
</dbReference>
<accession>A0A814I0K9</accession>
<keyword evidence="1 3" id="KW-0732">Signal</keyword>
<dbReference type="PROSITE" id="PS00562">
    <property type="entry name" value="CBM1_1"/>
    <property type="match status" value="1"/>
</dbReference>
<dbReference type="InterPro" id="IPR035971">
    <property type="entry name" value="CBD_sf"/>
</dbReference>
<dbReference type="Proteomes" id="UP000682733">
    <property type="component" value="Unassembled WGS sequence"/>
</dbReference>
<sequence length="457" mass="49368">MFLPFVIWFAAIFVQTASVRIYEQCGGIGYTGSTQCDGGLQCFRRTEWFSSCQTSCPAGWECITQYGGGAAQPWDQCGGDGWRGAVGCTAGYNCYARSIWYSQCRPDCPGDWICSGYVVPTAPTTVLPTTVQPTTVQPTTVEPTLNSTTAINVTMPSTDAPVTDGDDEDEDEDDDEDYSDIEEYVDNGDDEELETDDFPDPSEYNLDEQQQKEDTNTYEPDEFDEDRRKKRSLAISSRAGCSVSGKSGTCIDTKKCTGTTHAGHCPGAKNIQCCIKKTAAAGSGTTCGSYAGTKSSGIKGNGGVTYSVVKVKRTHLANPSSYSLSSSQSDNTMTAKTACAFDKMYTAASKAGVSIKIASAFRTVARQNYFWNCYVTKKCNNGNLAARPGTSNHGKGQALDLNTNCGKQTGARPACGGSKVYQWLYKNGHKYGFTRTVKSEPWHWEFKGVGVGRASFS</sequence>
<dbReference type="OrthoDB" id="2119228at2759"/>
<dbReference type="InterPro" id="IPR052179">
    <property type="entry name" value="DD-CPase-like"/>
</dbReference>
<dbReference type="Pfam" id="PF02557">
    <property type="entry name" value="VanY"/>
    <property type="match status" value="1"/>
</dbReference>
<dbReference type="Proteomes" id="UP000677228">
    <property type="component" value="Unassembled WGS sequence"/>
</dbReference>
<gene>
    <name evidence="6" type="ORF">GPM918_LOCUS14582</name>
    <name evidence="5" type="ORF">OVA965_LOCUS7487</name>
    <name evidence="8" type="ORF">SRO942_LOCUS14582</name>
    <name evidence="7" type="ORF">TMI583_LOCUS7482</name>
</gene>
<evidence type="ECO:0000313" key="9">
    <source>
        <dbReference type="Proteomes" id="UP000663829"/>
    </source>
</evidence>
<dbReference type="GO" id="GO:0006508">
    <property type="term" value="P:proteolysis"/>
    <property type="evidence" value="ECO:0007669"/>
    <property type="project" value="InterPro"/>
</dbReference>
<evidence type="ECO:0000313" key="7">
    <source>
        <dbReference type="EMBL" id="CAF3642947.1"/>
    </source>
</evidence>
<evidence type="ECO:0000256" key="3">
    <source>
        <dbReference type="SAM" id="SignalP"/>
    </source>
</evidence>
<organism evidence="6 9">
    <name type="scientific">Didymodactylos carnosus</name>
    <dbReference type="NCBI Taxonomy" id="1234261"/>
    <lineage>
        <taxon>Eukaryota</taxon>
        <taxon>Metazoa</taxon>
        <taxon>Spiralia</taxon>
        <taxon>Gnathifera</taxon>
        <taxon>Rotifera</taxon>
        <taxon>Eurotatoria</taxon>
        <taxon>Bdelloidea</taxon>
        <taxon>Philodinida</taxon>
        <taxon>Philodinidae</taxon>
        <taxon>Didymodactylos</taxon>
    </lineage>
</organism>
<evidence type="ECO:0000313" key="8">
    <source>
        <dbReference type="EMBL" id="CAF3788670.1"/>
    </source>
</evidence>
<comment type="caution">
    <text evidence="6">The sequence shown here is derived from an EMBL/GenBank/DDBJ whole genome shotgun (WGS) entry which is preliminary data.</text>
</comment>
<dbReference type="CDD" id="cd14814">
    <property type="entry name" value="Peptidase_M15"/>
    <property type="match status" value="1"/>
</dbReference>
<dbReference type="EMBL" id="CAJNOQ010003535">
    <property type="protein sequence ID" value="CAF1017174.1"/>
    <property type="molecule type" value="Genomic_DNA"/>
</dbReference>
<name>A0A814I0K9_9BILA</name>
<dbReference type="Pfam" id="PF00734">
    <property type="entry name" value="CBM_1"/>
    <property type="match status" value="2"/>
</dbReference>
<dbReference type="Gene3D" id="3.30.1380.10">
    <property type="match status" value="1"/>
</dbReference>
<dbReference type="PANTHER" id="PTHR34385">
    <property type="entry name" value="D-ALANYL-D-ALANINE CARBOXYPEPTIDASE"/>
    <property type="match status" value="1"/>
</dbReference>
<dbReference type="Proteomes" id="UP000681722">
    <property type="component" value="Unassembled WGS sequence"/>
</dbReference>
<feature type="domain" description="CBM1" evidence="4">
    <location>
        <begin position="69"/>
        <end position="105"/>
    </location>
</feature>
<reference evidence="6" key="1">
    <citation type="submission" date="2021-02" db="EMBL/GenBank/DDBJ databases">
        <authorList>
            <person name="Nowell W R."/>
        </authorList>
    </citation>
    <scope>NUCLEOTIDE SEQUENCE</scope>
</reference>
<feature type="chain" id="PRO_5044131927" description="CBM1 domain-containing protein" evidence="3">
    <location>
        <begin position="19"/>
        <end position="457"/>
    </location>
</feature>
<feature type="signal peptide" evidence="3">
    <location>
        <begin position="1"/>
        <end position="18"/>
    </location>
</feature>
<keyword evidence="9" id="KW-1185">Reference proteome</keyword>
<dbReference type="EMBL" id="CAJOBC010003535">
    <property type="protein sequence ID" value="CAF3788670.1"/>
    <property type="molecule type" value="Genomic_DNA"/>
</dbReference>
<feature type="compositionally biased region" description="Acidic residues" evidence="2">
    <location>
        <begin position="164"/>
        <end position="200"/>
    </location>
</feature>
<evidence type="ECO:0000313" key="6">
    <source>
        <dbReference type="EMBL" id="CAF1017174.1"/>
    </source>
</evidence>
<dbReference type="GO" id="GO:0005576">
    <property type="term" value="C:extracellular region"/>
    <property type="evidence" value="ECO:0007669"/>
    <property type="project" value="InterPro"/>
</dbReference>
<dbReference type="PROSITE" id="PS51164">
    <property type="entry name" value="CBM1_2"/>
    <property type="match status" value="2"/>
</dbReference>
<feature type="region of interest" description="Disordered" evidence="2">
    <location>
        <begin position="137"/>
        <end position="229"/>
    </location>
</feature>
<dbReference type="InterPro" id="IPR000254">
    <property type="entry name" value="CBD"/>
</dbReference>
<dbReference type="InterPro" id="IPR009045">
    <property type="entry name" value="Zn_M74/Hedgehog-like"/>
</dbReference>
<proteinExistence type="predicted"/>
<dbReference type="AlphaFoldDB" id="A0A814I0K9"/>
<dbReference type="InterPro" id="IPR003709">
    <property type="entry name" value="VanY-like_core_dom"/>
</dbReference>
<evidence type="ECO:0000256" key="1">
    <source>
        <dbReference type="ARBA" id="ARBA00022729"/>
    </source>
</evidence>
<evidence type="ECO:0000256" key="2">
    <source>
        <dbReference type="SAM" id="MobiDB-lite"/>
    </source>
</evidence>
<dbReference type="EMBL" id="CAJOBA010002391">
    <property type="protein sequence ID" value="CAF3642947.1"/>
    <property type="molecule type" value="Genomic_DNA"/>
</dbReference>
<dbReference type="EMBL" id="CAJNOK010002391">
    <property type="protein sequence ID" value="CAF0857974.1"/>
    <property type="molecule type" value="Genomic_DNA"/>
</dbReference>
<evidence type="ECO:0000313" key="5">
    <source>
        <dbReference type="EMBL" id="CAF0857974.1"/>
    </source>
</evidence>
<dbReference type="SUPFAM" id="SSF57180">
    <property type="entry name" value="Cellulose-binding domain"/>
    <property type="match status" value="2"/>
</dbReference>
<dbReference type="GO" id="GO:0008233">
    <property type="term" value="F:peptidase activity"/>
    <property type="evidence" value="ECO:0007669"/>
    <property type="project" value="InterPro"/>
</dbReference>
<protein>
    <recommendedName>
        <fullName evidence="4">CBM1 domain-containing protein</fullName>
    </recommendedName>
</protein>
<evidence type="ECO:0000259" key="4">
    <source>
        <dbReference type="PROSITE" id="PS51164"/>
    </source>
</evidence>
<dbReference type="PANTHER" id="PTHR34385:SF1">
    <property type="entry name" value="PEPTIDOGLYCAN L-ALANYL-D-GLUTAMATE ENDOPEPTIDASE CWLK"/>
    <property type="match status" value="1"/>
</dbReference>
<dbReference type="SMART" id="SM00236">
    <property type="entry name" value="fCBD"/>
    <property type="match status" value="2"/>
</dbReference>
<feature type="domain" description="CBM1" evidence="4">
    <location>
        <begin position="17"/>
        <end position="53"/>
    </location>
</feature>
<dbReference type="GO" id="GO:0030248">
    <property type="term" value="F:cellulose binding"/>
    <property type="evidence" value="ECO:0007669"/>
    <property type="project" value="InterPro"/>
</dbReference>
<feature type="compositionally biased region" description="Polar residues" evidence="2">
    <location>
        <begin position="145"/>
        <end position="157"/>
    </location>
</feature>